<keyword evidence="6 7" id="KW-0472">Membrane</keyword>
<feature type="transmembrane region" description="Helical" evidence="7">
    <location>
        <begin position="179"/>
        <end position="202"/>
    </location>
</feature>
<dbReference type="InterPro" id="IPR001640">
    <property type="entry name" value="Lgt"/>
</dbReference>
<reference evidence="8 9" key="1">
    <citation type="journal article" date="2013" name="Mar. Genomics">
        <title>Expression of sulfatases in Rhodopirellula baltica and the diversity of sulfatases in the genus Rhodopirellula.</title>
        <authorList>
            <person name="Wegner C.E."/>
            <person name="Richter-Heitmann T."/>
            <person name="Klindworth A."/>
            <person name="Klockow C."/>
            <person name="Richter M."/>
            <person name="Achstetter T."/>
            <person name="Glockner F.O."/>
            <person name="Harder J."/>
        </authorList>
    </citation>
    <scope>NUCLEOTIDE SEQUENCE [LARGE SCALE GENOMIC DNA]</scope>
    <source>
        <strain evidence="8 9">WH47</strain>
    </source>
</reference>
<comment type="caution">
    <text evidence="8">The sequence shown here is derived from an EMBL/GenBank/DDBJ whole genome shotgun (WGS) entry which is preliminary data.</text>
</comment>
<keyword evidence="8" id="KW-0328">Glycosyltransferase</keyword>
<comment type="subcellular location">
    <subcellularLocation>
        <location evidence="7">Cell membrane</location>
        <topology evidence="7">Multi-pass membrane protein</topology>
    </subcellularLocation>
</comment>
<dbReference type="HAMAP" id="MF_01147">
    <property type="entry name" value="Lgt"/>
    <property type="match status" value="1"/>
</dbReference>
<dbReference type="PANTHER" id="PTHR30589:SF0">
    <property type="entry name" value="PHOSPHATIDYLGLYCEROL--PROLIPOPROTEIN DIACYLGLYCERYL TRANSFERASE"/>
    <property type="match status" value="1"/>
</dbReference>
<evidence type="ECO:0000313" key="8">
    <source>
        <dbReference type="EMBL" id="EGF29336.1"/>
    </source>
</evidence>
<evidence type="ECO:0000256" key="3">
    <source>
        <dbReference type="ARBA" id="ARBA00022679"/>
    </source>
</evidence>
<dbReference type="EMBL" id="AFAR01000038">
    <property type="protein sequence ID" value="EGF29336.1"/>
    <property type="molecule type" value="Genomic_DNA"/>
</dbReference>
<dbReference type="PATRIC" id="fig|991778.3.peg.687"/>
<protein>
    <recommendedName>
        <fullName evidence="7">Phosphatidylglycerol--prolipoprotein diacylglyceryl transferase</fullName>
        <ecNumber evidence="7">2.5.1.145</ecNumber>
    </recommendedName>
</protein>
<feature type="transmembrane region" description="Helical" evidence="7">
    <location>
        <begin position="33"/>
        <end position="58"/>
    </location>
</feature>
<feature type="transmembrane region" description="Helical" evidence="7">
    <location>
        <begin position="70"/>
        <end position="89"/>
    </location>
</feature>
<gene>
    <name evidence="7" type="primary">lgt</name>
    <name evidence="8" type="ORF">RBWH47_04765</name>
</gene>
<sequence>MARTVRIPHAFDGLTLSRQATMRRTLFLIPHEFAGWPIFGIGWALLFLLIAVLAYVGWESRRGGLGASTAIRQIAGFAVMAAVILVVVVPRTELVNTLGDPVGVAVRGYGMFLMLAAIASVGLAAWRAERAGLGADSILQLAPWTFIGGLLGARVFYVTQYYEDFLRPTWGETLMAMAALNQGGLVVYGGFIGGFIASLIALKRHQTPIWRIGDVIIPCVFVGLLFGRLGCLMNGCCYGGACEAGPLAVQFPAGSQVHAEQLLSGELLGIEGHPVVSDEEPPAGQSQMVVDSVRPDSLANQAGVKKGETLTIALDPSYRDQVPLDRPAEEALPGVVVLRDDEVVARFSPRDLPSIADPVWGTQIISSVFAAIMFVVLLIVERILHRPSKQTDDAVTERAITGGRRPGVLMLVGFIAYGVLRIVLEWIRVDEKGQFGTSLSISQWVSLVVIAASLVTLFIRWRGVDSTSEQTPGGGNTNVVGGSDAAAAGL</sequence>
<keyword evidence="8" id="KW-0449">Lipoprotein</keyword>
<feature type="binding site" evidence="7">
    <location>
        <position position="228"/>
    </location>
    <ligand>
        <name>a 1,2-diacyl-sn-glycero-3-phospho-(1'-sn-glycerol)</name>
        <dbReference type="ChEBI" id="CHEBI:64716"/>
    </ligand>
</feature>
<evidence type="ECO:0000313" key="9">
    <source>
        <dbReference type="Proteomes" id="UP000006222"/>
    </source>
</evidence>
<keyword evidence="2 7" id="KW-1003">Cell membrane</keyword>
<dbReference type="RefSeq" id="WP_007324631.1">
    <property type="nucleotide sequence ID" value="NZ_AFAR01000038.1"/>
</dbReference>
<dbReference type="GO" id="GO:0005886">
    <property type="term" value="C:plasma membrane"/>
    <property type="evidence" value="ECO:0007669"/>
    <property type="project" value="UniProtKB-SubCell"/>
</dbReference>
<dbReference type="GO" id="GO:0008961">
    <property type="term" value="F:phosphatidylglycerol-prolipoprotein diacylglyceryl transferase activity"/>
    <property type="evidence" value="ECO:0007669"/>
    <property type="project" value="UniProtKB-UniRule"/>
</dbReference>
<keyword evidence="5 7" id="KW-1133">Transmembrane helix</keyword>
<evidence type="ECO:0000256" key="7">
    <source>
        <dbReference type="HAMAP-Rule" id="MF_01147"/>
    </source>
</evidence>
<comment type="catalytic activity">
    <reaction evidence="7">
        <text>L-cysteinyl-[prolipoprotein] + a 1,2-diacyl-sn-glycero-3-phospho-(1'-sn-glycerol) = an S-1,2-diacyl-sn-glyceryl-L-cysteinyl-[prolipoprotein] + sn-glycerol 1-phosphate + H(+)</text>
        <dbReference type="Rhea" id="RHEA:56712"/>
        <dbReference type="Rhea" id="RHEA-COMP:14679"/>
        <dbReference type="Rhea" id="RHEA-COMP:14680"/>
        <dbReference type="ChEBI" id="CHEBI:15378"/>
        <dbReference type="ChEBI" id="CHEBI:29950"/>
        <dbReference type="ChEBI" id="CHEBI:57685"/>
        <dbReference type="ChEBI" id="CHEBI:64716"/>
        <dbReference type="ChEBI" id="CHEBI:140658"/>
        <dbReference type="EC" id="2.5.1.145"/>
    </reaction>
</comment>
<evidence type="ECO:0000256" key="4">
    <source>
        <dbReference type="ARBA" id="ARBA00022692"/>
    </source>
</evidence>
<dbReference type="GO" id="GO:0042158">
    <property type="term" value="P:lipoprotein biosynthetic process"/>
    <property type="evidence" value="ECO:0007669"/>
    <property type="project" value="UniProtKB-UniRule"/>
</dbReference>
<dbReference type="PANTHER" id="PTHR30589">
    <property type="entry name" value="PROLIPOPROTEIN DIACYLGLYCERYL TRANSFERASE"/>
    <property type="match status" value="1"/>
</dbReference>
<keyword evidence="3 7" id="KW-0808">Transferase</keyword>
<evidence type="ECO:0000256" key="1">
    <source>
        <dbReference type="ARBA" id="ARBA00007150"/>
    </source>
</evidence>
<feature type="transmembrane region" description="Helical" evidence="7">
    <location>
        <begin position="209"/>
        <end position="227"/>
    </location>
</feature>
<name>F2ALW4_RHOBT</name>
<dbReference type="AlphaFoldDB" id="F2ALW4"/>
<feature type="transmembrane region" description="Helical" evidence="7">
    <location>
        <begin position="138"/>
        <end position="159"/>
    </location>
</feature>
<comment type="similarity">
    <text evidence="1 7">Belongs to the Lgt family.</text>
</comment>
<proteinExistence type="inferred from homology"/>
<feature type="transmembrane region" description="Helical" evidence="7">
    <location>
        <begin position="360"/>
        <end position="380"/>
    </location>
</feature>
<keyword evidence="4 7" id="KW-0812">Transmembrane</keyword>
<feature type="transmembrane region" description="Helical" evidence="7">
    <location>
        <begin position="408"/>
        <end position="429"/>
    </location>
</feature>
<evidence type="ECO:0000256" key="2">
    <source>
        <dbReference type="ARBA" id="ARBA00022475"/>
    </source>
</evidence>
<evidence type="ECO:0000256" key="6">
    <source>
        <dbReference type="ARBA" id="ARBA00023136"/>
    </source>
</evidence>
<evidence type="ECO:0000256" key="5">
    <source>
        <dbReference type="ARBA" id="ARBA00022989"/>
    </source>
</evidence>
<dbReference type="Proteomes" id="UP000006222">
    <property type="component" value="Unassembled WGS sequence"/>
</dbReference>
<dbReference type="UniPathway" id="UPA00664"/>
<comment type="function">
    <text evidence="7">Catalyzes the transfer of the diacylglyceryl group from phosphatidylglycerol to the sulfhydryl group of the N-terminal cysteine of a prolipoprotein, the first step in the formation of mature lipoproteins.</text>
</comment>
<comment type="pathway">
    <text evidence="7">Protein modification; lipoprotein biosynthesis (diacylglyceryl transfer).</text>
</comment>
<dbReference type="Pfam" id="PF01790">
    <property type="entry name" value="LGT"/>
    <property type="match status" value="1"/>
</dbReference>
<feature type="transmembrane region" description="Helical" evidence="7">
    <location>
        <begin position="441"/>
        <end position="459"/>
    </location>
</feature>
<organism evidence="8 9">
    <name type="scientific">Rhodopirellula baltica WH47</name>
    <dbReference type="NCBI Taxonomy" id="991778"/>
    <lineage>
        <taxon>Bacteria</taxon>
        <taxon>Pseudomonadati</taxon>
        <taxon>Planctomycetota</taxon>
        <taxon>Planctomycetia</taxon>
        <taxon>Pirellulales</taxon>
        <taxon>Pirellulaceae</taxon>
        <taxon>Rhodopirellula</taxon>
    </lineage>
</organism>
<accession>F2ALW4</accession>
<dbReference type="EC" id="2.5.1.145" evidence="7"/>
<feature type="transmembrane region" description="Helical" evidence="7">
    <location>
        <begin position="109"/>
        <end position="126"/>
    </location>
</feature>